<proteinExistence type="predicted"/>
<reference evidence="1 2" key="1">
    <citation type="submission" date="2021-06" db="EMBL/GenBank/DDBJ databases">
        <authorList>
            <person name="Palmer J.M."/>
        </authorList>
    </citation>
    <scope>NUCLEOTIDE SEQUENCE [LARGE SCALE GENOMIC DNA]</scope>
    <source>
        <strain evidence="2">if_2019</strain>
        <tissue evidence="1">Muscle</tissue>
    </source>
</reference>
<keyword evidence="2" id="KW-1185">Reference proteome</keyword>
<evidence type="ECO:0000313" key="1">
    <source>
        <dbReference type="EMBL" id="MEQ2240447.1"/>
    </source>
</evidence>
<name>A0ABV0U7C6_9TELE</name>
<gene>
    <name evidence="1" type="ORF">ILYODFUR_015009</name>
</gene>
<accession>A0ABV0U7C6</accession>
<sequence>MPSLLGQTIRLLPIQFVSQSRTQRMINRKNFHSGALKRFFSKASSSEASFSAADVIKSRSQAVINTLTKGSKIGLSFRFLASSWTLQRVCIYIASIKLKLFYFCTDLTFIFITQ</sequence>
<organism evidence="1 2">
    <name type="scientific">Ilyodon furcidens</name>
    <name type="common">goldbreast splitfin</name>
    <dbReference type="NCBI Taxonomy" id="33524"/>
    <lineage>
        <taxon>Eukaryota</taxon>
        <taxon>Metazoa</taxon>
        <taxon>Chordata</taxon>
        <taxon>Craniata</taxon>
        <taxon>Vertebrata</taxon>
        <taxon>Euteleostomi</taxon>
        <taxon>Actinopterygii</taxon>
        <taxon>Neopterygii</taxon>
        <taxon>Teleostei</taxon>
        <taxon>Neoteleostei</taxon>
        <taxon>Acanthomorphata</taxon>
        <taxon>Ovalentaria</taxon>
        <taxon>Atherinomorphae</taxon>
        <taxon>Cyprinodontiformes</taxon>
        <taxon>Goodeidae</taxon>
        <taxon>Ilyodon</taxon>
    </lineage>
</organism>
<dbReference type="EMBL" id="JAHRIQ010059222">
    <property type="protein sequence ID" value="MEQ2240447.1"/>
    <property type="molecule type" value="Genomic_DNA"/>
</dbReference>
<protein>
    <submittedName>
        <fullName evidence="1">Uncharacterized protein</fullName>
    </submittedName>
</protein>
<evidence type="ECO:0000313" key="2">
    <source>
        <dbReference type="Proteomes" id="UP001482620"/>
    </source>
</evidence>
<dbReference type="Proteomes" id="UP001482620">
    <property type="component" value="Unassembled WGS sequence"/>
</dbReference>
<comment type="caution">
    <text evidence="1">The sequence shown here is derived from an EMBL/GenBank/DDBJ whole genome shotgun (WGS) entry which is preliminary data.</text>
</comment>